<evidence type="ECO:0000256" key="4">
    <source>
        <dbReference type="SAM" id="MobiDB-lite"/>
    </source>
</evidence>
<feature type="region of interest" description="Disordered" evidence="4">
    <location>
        <begin position="85"/>
        <end position="145"/>
    </location>
</feature>
<dbReference type="EMBL" id="CM003373">
    <property type="protein sequence ID" value="KOM39074.1"/>
    <property type="molecule type" value="Genomic_DNA"/>
</dbReference>
<dbReference type="Gramene" id="KOM39074">
    <property type="protein sequence ID" value="KOM39074"/>
    <property type="gene ID" value="LR48_Vigan03g245600"/>
</dbReference>
<dbReference type="STRING" id="3914.A0A0L9U995"/>
<dbReference type="OMA" id="LCEGTQF"/>
<dbReference type="Gene3D" id="3.40.50.2000">
    <property type="entry name" value="Glycogen Phosphorylase B"/>
    <property type="match status" value="1"/>
</dbReference>
<dbReference type="AlphaFoldDB" id="A0A0L9U995"/>
<evidence type="ECO:0000256" key="1">
    <source>
        <dbReference type="ARBA" id="ARBA00004922"/>
    </source>
</evidence>
<accession>A0A0L9U995</accession>
<name>A0A0L9U995_PHAAN</name>
<reference evidence="6" key="1">
    <citation type="journal article" date="2015" name="Proc. Natl. Acad. Sci. U.S.A.">
        <title>Genome sequencing of adzuki bean (Vigna angularis) provides insight into high starch and low fat accumulation and domestication.</title>
        <authorList>
            <person name="Yang K."/>
            <person name="Tian Z."/>
            <person name="Chen C."/>
            <person name="Luo L."/>
            <person name="Zhao B."/>
            <person name="Wang Z."/>
            <person name="Yu L."/>
            <person name="Li Y."/>
            <person name="Sun Y."/>
            <person name="Li W."/>
            <person name="Chen Y."/>
            <person name="Li Y."/>
            <person name="Zhang Y."/>
            <person name="Ai D."/>
            <person name="Zhao J."/>
            <person name="Shang C."/>
            <person name="Ma Y."/>
            <person name="Wu B."/>
            <person name="Wang M."/>
            <person name="Gao L."/>
            <person name="Sun D."/>
            <person name="Zhang P."/>
            <person name="Guo F."/>
            <person name="Wang W."/>
            <person name="Li Y."/>
            <person name="Wang J."/>
            <person name="Varshney R.K."/>
            <person name="Wang J."/>
            <person name="Ling H.Q."/>
            <person name="Wan P."/>
        </authorList>
    </citation>
    <scope>NUCLEOTIDE SEQUENCE</scope>
    <source>
        <strain evidence="6">cv. Jingnong 6</strain>
    </source>
</reference>
<sequence length="153" mass="17106">MEHLIARNEDEYVELAKKLASDISSLHNLRMSLRDLMSKSPLCDGAKFTLGLESTYRNMWHRYCRGDVPSLKRMELLEEVAMGDMTNKNSEQSRIANSREDSPGSVKANGFDTMPVSKLNIDSCEENGGSSNGGGSKQGKRQVNVEFHPRILL</sequence>
<keyword evidence="3" id="KW-0808">Transferase</keyword>
<evidence type="ECO:0000313" key="6">
    <source>
        <dbReference type="Proteomes" id="UP000053144"/>
    </source>
</evidence>
<evidence type="ECO:0000256" key="2">
    <source>
        <dbReference type="ARBA" id="ARBA00022676"/>
    </source>
</evidence>
<evidence type="ECO:0000256" key="3">
    <source>
        <dbReference type="ARBA" id="ARBA00022679"/>
    </source>
</evidence>
<dbReference type="GO" id="GO:0016757">
    <property type="term" value="F:glycosyltransferase activity"/>
    <property type="evidence" value="ECO:0007669"/>
    <property type="project" value="UniProtKB-KW"/>
</dbReference>
<evidence type="ECO:0000313" key="5">
    <source>
        <dbReference type="EMBL" id="KOM39074.1"/>
    </source>
</evidence>
<dbReference type="Proteomes" id="UP000053144">
    <property type="component" value="Chromosome 3"/>
</dbReference>
<proteinExistence type="predicted"/>
<dbReference type="PANTHER" id="PTHR44835:SF1">
    <property type="entry name" value="PROTEIN O-GLCNAC TRANSFERASE"/>
    <property type="match status" value="1"/>
</dbReference>
<keyword evidence="2" id="KW-0328">Glycosyltransferase</keyword>
<dbReference type="PANTHER" id="PTHR44835">
    <property type="entry name" value="UDP-N-ACETYLGLUCOSAMINE--PEPTIDE N-ACETYLGLUCOSAMINYLTRANSFERASE SPINDLY-RELATED"/>
    <property type="match status" value="1"/>
</dbReference>
<gene>
    <name evidence="5" type="ORF">LR48_Vigan03g245600</name>
</gene>
<comment type="pathway">
    <text evidence="1">Protein modification; protein glycosylation.</text>
</comment>
<dbReference type="InterPro" id="IPR051939">
    <property type="entry name" value="Glycosyltr_41/O-GlcNAc_trsf"/>
</dbReference>
<protein>
    <submittedName>
        <fullName evidence="5">Uncharacterized protein</fullName>
    </submittedName>
</protein>
<feature type="compositionally biased region" description="Polar residues" evidence="4">
    <location>
        <begin position="86"/>
        <end position="96"/>
    </location>
</feature>
<organism evidence="5 6">
    <name type="scientific">Phaseolus angularis</name>
    <name type="common">Azuki bean</name>
    <name type="synonym">Vigna angularis</name>
    <dbReference type="NCBI Taxonomy" id="3914"/>
    <lineage>
        <taxon>Eukaryota</taxon>
        <taxon>Viridiplantae</taxon>
        <taxon>Streptophyta</taxon>
        <taxon>Embryophyta</taxon>
        <taxon>Tracheophyta</taxon>
        <taxon>Spermatophyta</taxon>
        <taxon>Magnoliopsida</taxon>
        <taxon>eudicotyledons</taxon>
        <taxon>Gunneridae</taxon>
        <taxon>Pentapetalae</taxon>
        <taxon>rosids</taxon>
        <taxon>fabids</taxon>
        <taxon>Fabales</taxon>
        <taxon>Fabaceae</taxon>
        <taxon>Papilionoideae</taxon>
        <taxon>50 kb inversion clade</taxon>
        <taxon>NPAAA clade</taxon>
        <taxon>indigoferoid/millettioid clade</taxon>
        <taxon>Phaseoleae</taxon>
        <taxon>Vigna</taxon>
    </lineage>
</organism>